<evidence type="ECO:0000313" key="3">
    <source>
        <dbReference type="Proteomes" id="UP001454036"/>
    </source>
</evidence>
<dbReference type="InterPro" id="IPR054722">
    <property type="entry name" value="PolX-like_BBD"/>
</dbReference>
<dbReference type="EMBL" id="BAABME010000607">
    <property type="protein sequence ID" value="GAA0144142.1"/>
    <property type="molecule type" value="Genomic_DNA"/>
</dbReference>
<feature type="domain" description="Retrovirus-related Pol polyprotein from transposon TNT 1-94-like beta-barrel" evidence="1">
    <location>
        <begin position="148"/>
        <end position="222"/>
    </location>
</feature>
<gene>
    <name evidence="2" type="ORF">LIER_04663</name>
</gene>
<sequence>MGLGDNFEATRNQILIMDQLPSVAKAYSMVVEVENRRSLQGLALETSDNDVMQTRTYQENPGNGNASGYRRRKDKTHLKCFHYGKWLRLKTGGNSGKPRIGSVNNVKYQETPLECNGADVNFNDFIEFAGNISSELSINAFYSDNGSWIIDSGASVHVYGDAKFSSSINNMFMPTILKLSDNSVKTVNAFGNVKFQNNFILYDCLYLPSFKYNLMSVSRITKSANIHVIFFPVFCAL</sequence>
<protein>
    <recommendedName>
        <fullName evidence="1">Retrovirus-related Pol polyprotein from transposon TNT 1-94-like beta-barrel domain-containing protein</fullName>
    </recommendedName>
</protein>
<comment type="caution">
    <text evidence="2">The sequence shown here is derived from an EMBL/GenBank/DDBJ whole genome shotgun (WGS) entry which is preliminary data.</text>
</comment>
<organism evidence="2 3">
    <name type="scientific">Lithospermum erythrorhizon</name>
    <name type="common">Purple gromwell</name>
    <name type="synonym">Lithospermum officinale var. erythrorhizon</name>
    <dbReference type="NCBI Taxonomy" id="34254"/>
    <lineage>
        <taxon>Eukaryota</taxon>
        <taxon>Viridiplantae</taxon>
        <taxon>Streptophyta</taxon>
        <taxon>Embryophyta</taxon>
        <taxon>Tracheophyta</taxon>
        <taxon>Spermatophyta</taxon>
        <taxon>Magnoliopsida</taxon>
        <taxon>eudicotyledons</taxon>
        <taxon>Gunneridae</taxon>
        <taxon>Pentapetalae</taxon>
        <taxon>asterids</taxon>
        <taxon>lamiids</taxon>
        <taxon>Boraginales</taxon>
        <taxon>Boraginaceae</taxon>
        <taxon>Boraginoideae</taxon>
        <taxon>Lithospermeae</taxon>
        <taxon>Lithospermum</taxon>
    </lineage>
</organism>
<keyword evidence="3" id="KW-1185">Reference proteome</keyword>
<dbReference type="Proteomes" id="UP001454036">
    <property type="component" value="Unassembled WGS sequence"/>
</dbReference>
<dbReference type="Pfam" id="PF22936">
    <property type="entry name" value="Pol_BBD"/>
    <property type="match status" value="1"/>
</dbReference>
<accession>A0AAV3NXI6</accession>
<evidence type="ECO:0000313" key="2">
    <source>
        <dbReference type="EMBL" id="GAA0144142.1"/>
    </source>
</evidence>
<proteinExistence type="predicted"/>
<reference evidence="2 3" key="1">
    <citation type="submission" date="2024-01" db="EMBL/GenBank/DDBJ databases">
        <title>The complete chloroplast genome sequence of Lithospermum erythrorhizon: insights into the phylogenetic relationship among Boraginaceae species and the maternal lineages of purple gromwells.</title>
        <authorList>
            <person name="Okada T."/>
            <person name="Watanabe K."/>
        </authorList>
    </citation>
    <scope>NUCLEOTIDE SEQUENCE [LARGE SCALE GENOMIC DNA]</scope>
</reference>
<dbReference type="AlphaFoldDB" id="A0AAV3NXI6"/>
<dbReference type="PANTHER" id="PTHR34222:SF99">
    <property type="entry name" value="PROTEIN, PUTATIVE-RELATED"/>
    <property type="match status" value="1"/>
</dbReference>
<evidence type="ECO:0000259" key="1">
    <source>
        <dbReference type="Pfam" id="PF22936"/>
    </source>
</evidence>
<dbReference type="PANTHER" id="PTHR34222">
    <property type="entry name" value="GAG_PRE-INTEGRS DOMAIN-CONTAINING PROTEIN"/>
    <property type="match status" value="1"/>
</dbReference>
<name>A0AAV3NXI6_LITER</name>